<reference evidence="1" key="1">
    <citation type="journal article" date="2021" name="Proc. Natl. Acad. Sci. U.S.A.">
        <title>A Catalog of Tens of Thousands of Viruses from Human Metagenomes Reveals Hidden Associations with Chronic Diseases.</title>
        <authorList>
            <person name="Tisza M.J."/>
            <person name="Buck C.B."/>
        </authorList>
    </citation>
    <scope>NUCLEOTIDE SEQUENCE</scope>
    <source>
        <strain evidence="1">CtC6Q17</strain>
    </source>
</reference>
<name>A0A8S5R2W6_9CAUD</name>
<accession>A0A8S5R2W6</accession>
<organism evidence="1">
    <name type="scientific">Siphoviridae sp. ctC6Q17</name>
    <dbReference type="NCBI Taxonomy" id="2827271"/>
    <lineage>
        <taxon>Viruses</taxon>
        <taxon>Duplodnaviria</taxon>
        <taxon>Heunggongvirae</taxon>
        <taxon>Uroviricota</taxon>
        <taxon>Caudoviricetes</taxon>
    </lineage>
</organism>
<evidence type="ECO:0000313" key="1">
    <source>
        <dbReference type="EMBL" id="DAE25696.1"/>
    </source>
</evidence>
<dbReference type="EMBL" id="BK015800">
    <property type="protein sequence ID" value="DAE25696.1"/>
    <property type="molecule type" value="Genomic_DNA"/>
</dbReference>
<proteinExistence type="predicted"/>
<sequence>MQFDKKSPSLSPPTYPFLPENNGYILKNYLKCRKNDR</sequence>
<protein>
    <submittedName>
        <fullName evidence="1">Uncharacterized protein</fullName>
    </submittedName>
</protein>